<feature type="compositionally biased region" description="Low complexity" evidence="1">
    <location>
        <begin position="32"/>
        <end position="44"/>
    </location>
</feature>
<sequence length="419" mass="42015">MSEAREGTAESAGPQAPSFTLGSVVDLVKPTAMSPGSAAGRSPSAAPPADAPARERSHSWAAVGAATPPGMDAAAYAAGERAALARAFQLALPGQQALGGLQAGLAALRAAAANDSAALRATQADLAGAAALLQAVVGRLDALEGVRLPALDARLDAAATAPVSQEFRVTLDAMREVLGALAAAPAKPAGVLPGAASLGGSAAWAVRWAGGWAQWALARADVAAVALSRRVLLDRLELHGPGMPVSADEDVHLAPERARAVVGALLFIAAVESAFQLHQQAMAALPRRLQTAAGPAGVGLKALRGATWAAALTLATWRVRGACFCAADAACLAAQRCRVEYAALRARSKAAPQVAVAAAEVRSAAAAVAADMSAALAPQADGDSAATDLADDSGNMGGVAERLEDLERLEEGRADLEDM</sequence>
<feature type="region of interest" description="Disordered" evidence="1">
    <location>
        <begin position="381"/>
        <end position="404"/>
    </location>
</feature>
<feature type="region of interest" description="Disordered" evidence="1">
    <location>
        <begin position="31"/>
        <end position="60"/>
    </location>
</feature>
<gene>
    <name evidence="2" type="ORF">WJX81_003557</name>
</gene>
<dbReference type="AlphaFoldDB" id="A0AAW1QXC3"/>
<dbReference type="EMBL" id="JALJOU010000067">
    <property type="protein sequence ID" value="KAK9826174.1"/>
    <property type="molecule type" value="Genomic_DNA"/>
</dbReference>
<name>A0AAW1QXC3_9CHLO</name>
<feature type="region of interest" description="Disordered" evidence="1">
    <location>
        <begin position="1"/>
        <end position="20"/>
    </location>
</feature>
<keyword evidence="3" id="KW-1185">Reference proteome</keyword>
<proteinExistence type="predicted"/>
<evidence type="ECO:0000313" key="3">
    <source>
        <dbReference type="Proteomes" id="UP001445335"/>
    </source>
</evidence>
<dbReference type="Proteomes" id="UP001445335">
    <property type="component" value="Unassembled WGS sequence"/>
</dbReference>
<reference evidence="2 3" key="1">
    <citation type="journal article" date="2024" name="Nat. Commun.">
        <title>Phylogenomics reveals the evolutionary origins of lichenization in chlorophyte algae.</title>
        <authorList>
            <person name="Puginier C."/>
            <person name="Libourel C."/>
            <person name="Otte J."/>
            <person name="Skaloud P."/>
            <person name="Haon M."/>
            <person name="Grisel S."/>
            <person name="Petersen M."/>
            <person name="Berrin J.G."/>
            <person name="Delaux P.M."/>
            <person name="Dal Grande F."/>
            <person name="Keller J."/>
        </authorList>
    </citation>
    <scope>NUCLEOTIDE SEQUENCE [LARGE SCALE GENOMIC DNA]</scope>
    <source>
        <strain evidence="2 3">SAG 245.80</strain>
    </source>
</reference>
<evidence type="ECO:0000256" key="1">
    <source>
        <dbReference type="SAM" id="MobiDB-lite"/>
    </source>
</evidence>
<evidence type="ECO:0000313" key="2">
    <source>
        <dbReference type="EMBL" id="KAK9826174.1"/>
    </source>
</evidence>
<protein>
    <submittedName>
        <fullName evidence="2">Uncharacterized protein</fullName>
    </submittedName>
</protein>
<comment type="caution">
    <text evidence="2">The sequence shown here is derived from an EMBL/GenBank/DDBJ whole genome shotgun (WGS) entry which is preliminary data.</text>
</comment>
<organism evidence="2 3">
    <name type="scientific">Elliptochloris bilobata</name>
    <dbReference type="NCBI Taxonomy" id="381761"/>
    <lineage>
        <taxon>Eukaryota</taxon>
        <taxon>Viridiplantae</taxon>
        <taxon>Chlorophyta</taxon>
        <taxon>core chlorophytes</taxon>
        <taxon>Trebouxiophyceae</taxon>
        <taxon>Trebouxiophyceae incertae sedis</taxon>
        <taxon>Elliptochloris clade</taxon>
        <taxon>Elliptochloris</taxon>
    </lineage>
</organism>
<accession>A0AAW1QXC3</accession>